<accession>A0AAE1NVN2</accession>
<gene>
    <name evidence="1" type="ORF">Pmani_031290</name>
</gene>
<evidence type="ECO:0000313" key="2">
    <source>
        <dbReference type="Proteomes" id="UP001292094"/>
    </source>
</evidence>
<dbReference type="Proteomes" id="UP001292094">
    <property type="component" value="Unassembled WGS sequence"/>
</dbReference>
<proteinExistence type="predicted"/>
<organism evidence="1 2">
    <name type="scientific">Petrolisthes manimaculis</name>
    <dbReference type="NCBI Taxonomy" id="1843537"/>
    <lineage>
        <taxon>Eukaryota</taxon>
        <taxon>Metazoa</taxon>
        <taxon>Ecdysozoa</taxon>
        <taxon>Arthropoda</taxon>
        <taxon>Crustacea</taxon>
        <taxon>Multicrustacea</taxon>
        <taxon>Malacostraca</taxon>
        <taxon>Eumalacostraca</taxon>
        <taxon>Eucarida</taxon>
        <taxon>Decapoda</taxon>
        <taxon>Pleocyemata</taxon>
        <taxon>Anomura</taxon>
        <taxon>Galatheoidea</taxon>
        <taxon>Porcellanidae</taxon>
        <taxon>Petrolisthes</taxon>
    </lineage>
</organism>
<name>A0AAE1NVN2_9EUCA</name>
<keyword evidence="2" id="KW-1185">Reference proteome</keyword>
<dbReference type="AlphaFoldDB" id="A0AAE1NVN2"/>
<comment type="caution">
    <text evidence="1">The sequence shown here is derived from an EMBL/GenBank/DDBJ whole genome shotgun (WGS) entry which is preliminary data.</text>
</comment>
<reference evidence="1" key="1">
    <citation type="submission" date="2023-11" db="EMBL/GenBank/DDBJ databases">
        <title>Genome assemblies of two species of porcelain crab, Petrolisthes cinctipes and Petrolisthes manimaculis (Anomura: Porcellanidae).</title>
        <authorList>
            <person name="Angst P."/>
        </authorList>
    </citation>
    <scope>NUCLEOTIDE SEQUENCE</scope>
    <source>
        <strain evidence="1">PB745_02</strain>
        <tissue evidence="1">Gill</tissue>
    </source>
</reference>
<dbReference type="EMBL" id="JAWZYT010003908">
    <property type="protein sequence ID" value="KAK4296201.1"/>
    <property type="molecule type" value="Genomic_DNA"/>
</dbReference>
<sequence>MFTVTTRARSLYHVHFVWHNTSPDPARDGAGRPSITCPASPYIWGSGGEGGAATGLATPRWPPGVRLTHLLVWCAGRRLQVFVMQRCRG</sequence>
<protein>
    <submittedName>
        <fullName evidence="1">Uncharacterized protein</fullName>
    </submittedName>
</protein>
<evidence type="ECO:0000313" key="1">
    <source>
        <dbReference type="EMBL" id="KAK4296201.1"/>
    </source>
</evidence>